<dbReference type="RefSeq" id="WP_195918809.1">
    <property type="nucleotide sequence ID" value="NZ_JADPDD010000012.1"/>
</dbReference>
<reference evidence="2" key="1">
    <citation type="submission" date="2023-10" db="EMBL/GenBank/DDBJ databases">
        <title>Production of high quality cheese from raw caw milk (raw cheese).</title>
        <authorList>
            <person name="Samouris G."/>
        </authorList>
    </citation>
    <scope>NUCLEOTIDE SEQUENCE</scope>
    <source>
        <strain evidence="2">M17-3</strain>
    </source>
</reference>
<comment type="caution">
    <text evidence="2">The sequence shown here is derived from an EMBL/GenBank/DDBJ whole genome shotgun (WGS) entry which is preliminary data.</text>
</comment>
<evidence type="ECO:0000313" key="3">
    <source>
        <dbReference type="Proteomes" id="UP001186047"/>
    </source>
</evidence>
<protein>
    <submittedName>
        <fullName evidence="2">Uncharacterized protein</fullName>
    </submittedName>
</protein>
<name>A0AAE4NP62_9LACT</name>
<organism evidence="2 3">
    <name type="scientific">Lactococcus lactis</name>
    <dbReference type="NCBI Taxonomy" id="1358"/>
    <lineage>
        <taxon>Bacteria</taxon>
        <taxon>Bacillati</taxon>
        <taxon>Bacillota</taxon>
        <taxon>Bacilli</taxon>
        <taxon>Lactobacillales</taxon>
        <taxon>Streptococcaceae</taxon>
        <taxon>Lactococcus</taxon>
    </lineage>
</organism>
<accession>A0AAE4NP62</accession>
<feature type="region of interest" description="Disordered" evidence="1">
    <location>
        <begin position="1"/>
        <end position="20"/>
    </location>
</feature>
<evidence type="ECO:0000313" key="2">
    <source>
        <dbReference type="EMBL" id="MDV2631352.1"/>
    </source>
</evidence>
<sequence length="49" mass="5460">MLARVEGSPPGGDGEAPSLLQGEALRRDFLALIHYKTTQRRFESEEKTT</sequence>
<dbReference type="Proteomes" id="UP001186047">
    <property type="component" value="Unassembled WGS sequence"/>
</dbReference>
<evidence type="ECO:0000256" key="1">
    <source>
        <dbReference type="SAM" id="MobiDB-lite"/>
    </source>
</evidence>
<dbReference type="EMBL" id="JAWHVL010000002">
    <property type="protein sequence ID" value="MDV2631352.1"/>
    <property type="molecule type" value="Genomic_DNA"/>
</dbReference>
<gene>
    <name evidence="2" type="ORF">RZO31_00475</name>
</gene>
<proteinExistence type="predicted"/>
<dbReference type="AlphaFoldDB" id="A0AAE4NP62"/>